<dbReference type="SUPFAM" id="SSF109604">
    <property type="entry name" value="HD-domain/PDEase-like"/>
    <property type="match status" value="1"/>
</dbReference>
<dbReference type="Gene3D" id="1.10.3210.10">
    <property type="entry name" value="Hypothetical protein af1432"/>
    <property type="match status" value="1"/>
</dbReference>
<dbReference type="PANTHER" id="PTHR35795">
    <property type="entry name" value="SLR1885 PROTEIN"/>
    <property type="match status" value="1"/>
</dbReference>
<dbReference type="NCBIfam" id="TIGR00488">
    <property type="entry name" value="bis(5'-nucleosyl)-tetraphosphatase (symmetrical) YqeK"/>
    <property type="match status" value="1"/>
</dbReference>
<dbReference type="Proteomes" id="UP000620133">
    <property type="component" value="Chromosome"/>
</dbReference>
<evidence type="ECO:0000313" key="5">
    <source>
        <dbReference type="EMBL" id="BCR35636.1"/>
    </source>
</evidence>
<evidence type="ECO:0000256" key="3">
    <source>
        <dbReference type="ARBA" id="ARBA00022801"/>
    </source>
</evidence>
<keyword evidence="6" id="KW-1185">Reference proteome</keyword>
<dbReference type="Pfam" id="PF01966">
    <property type="entry name" value="HD"/>
    <property type="match status" value="1"/>
</dbReference>
<dbReference type="EMBL" id="AP024412">
    <property type="protein sequence ID" value="BCR35636.1"/>
    <property type="molecule type" value="Genomic_DNA"/>
</dbReference>
<accession>A0A7U9TGG9</accession>
<dbReference type="InterPro" id="IPR006674">
    <property type="entry name" value="HD_domain"/>
</dbReference>
<sequence>MINEVRRKVEAKLKNDPERLNHVIGVYETSLKLAKIYKVDENYVAIASLYHDYTKNDSIEDQIKLLNQEDIKKYKDYPVIYHALSAAKQLEKDFSVKNEDILNSIKSHVWGRAFMSIYEKIVFVSDYCEPNRVFIDTTSLYALAVKDIDLAVLKSMELTLNYLKRQGLKPSKEQIEAYTYYMEVNSEKVK</sequence>
<dbReference type="KEGG" id="manr:MPAN_005290"/>
<keyword evidence="3" id="KW-0378">Hydrolase</keyword>
<dbReference type="GO" id="GO:0016787">
    <property type="term" value="F:hydrolase activity"/>
    <property type="evidence" value="ECO:0007669"/>
    <property type="project" value="UniProtKB-KW"/>
</dbReference>
<reference evidence="5" key="1">
    <citation type="submission" date="2021-01" db="EMBL/GenBank/DDBJ databases">
        <title>Draft genome sequence of Acholeplasmataceae bacterium strain Mahy22.</title>
        <authorList>
            <person name="Watanabe M."/>
            <person name="Kojima H."/>
            <person name="Fukui M."/>
        </authorList>
    </citation>
    <scope>NUCLEOTIDE SEQUENCE</scope>
    <source>
        <strain evidence="5">Mahy22</strain>
    </source>
</reference>
<dbReference type="GO" id="GO:0046872">
    <property type="term" value="F:metal ion binding"/>
    <property type="evidence" value="ECO:0007669"/>
    <property type="project" value="UniProtKB-KW"/>
</dbReference>
<dbReference type="PANTHER" id="PTHR35795:SF1">
    <property type="entry name" value="BIS(5'-NUCLEOSYL)-TETRAPHOSPHATASE, SYMMETRICAL"/>
    <property type="match status" value="1"/>
</dbReference>
<dbReference type="InterPro" id="IPR005249">
    <property type="entry name" value="YqeK"/>
</dbReference>
<protein>
    <recommendedName>
        <fullName evidence="4">HD domain-containing protein</fullName>
    </recommendedName>
</protein>
<proteinExistence type="predicted"/>
<dbReference type="GO" id="GO:0000166">
    <property type="term" value="F:nucleotide binding"/>
    <property type="evidence" value="ECO:0007669"/>
    <property type="project" value="UniProtKB-KW"/>
</dbReference>
<evidence type="ECO:0000259" key="4">
    <source>
        <dbReference type="Pfam" id="PF01966"/>
    </source>
</evidence>
<keyword evidence="2" id="KW-0547">Nucleotide-binding</keyword>
<organism evidence="5 6">
    <name type="scientific">Mariniplasma anaerobium</name>
    <dbReference type="NCBI Taxonomy" id="2735436"/>
    <lineage>
        <taxon>Bacteria</taxon>
        <taxon>Bacillati</taxon>
        <taxon>Mycoplasmatota</taxon>
        <taxon>Mollicutes</taxon>
        <taxon>Acholeplasmatales</taxon>
        <taxon>Acholeplasmataceae</taxon>
        <taxon>Mariniplasma</taxon>
    </lineage>
</organism>
<name>A0A7U9TGG9_9MOLU</name>
<evidence type="ECO:0000256" key="1">
    <source>
        <dbReference type="ARBA" id="ARBA00022723"/>
    </source>
</evidence>
<keyword evidence="1" id="KW-0479">Metal-binding</keyword>
<evidence type="ECO:0000313" key="6">
    <source>
        <dbReference type="Proteomes" id="UP000620133"/>
    </source>
</evidence>
<gene>
    <name evidence="5" type="ORF">MPAN_005290</name>
</gene>
<dbReference type="InterPro" id="IPR051094">
    <property type="entry name" value="Diverse_Catalytic_Enzymes"/>
</dbReference>
<dbReference type="AlphaFoldDB" id="A0A7U9TGG9"/>
<feature type="domain" description="HD" evidence="4">
    <location>
        <begin position="19"/>
        <end position="130"/>
    </location>
</feature>
<dbReference type="RefSeq" id="WP_176238481.1">
    <property type="nucleotide sequence ID" value="NZ_AP024412.1"/>
</dbReference>
<evidence type="ECO:0000256" key="2">
    <source>
        <dbReference type="ARBA" id="ARBA00022741"/>
    </source>
</evidence>